<dbReference type="NCBIfam" id="TIGR01681">
    <property type="entry name" value="HAD-SF-IIIC"/>
    <property type="match status" value="1"/>
</dbReference>
<dbReference type="Gene3D" id="3.40.630.30">
    <property type="match status" value="1"/>
</dbReference>
<protein>
    <recommendedName>
        <fullName evidence="3">N-acetyltransferase domain-containing protein</fullName>
    </recommendedName>
</protein>
<accession>A0A1Q9LLX8</accession>
<dbReference type="Proteomes" id="UP000186040">
    <property type="component" value="Unassembled WGS sequence"/>
</dbReference>
<dbReference type="InterPro" id="IPR010033">
    <property type="entry name" value="HAD_SF_ppase_IIIC"/>
</dbReference>
<dbReference type="InterPro" id="IPR010037">
    <property type="entry name" value="FkbH_domain"/>
</dbReference>
<dbReference type="AlphaFoldDB" id="A0A1Q9LLX8"/>
<dbReference type="OrthoDB" id="323926at2"/>
<comment type="caution">
    <text evidence="1">The sequence shown here is derived from an EMBL/GenBank/DDBJ whole genome shotgun (WGS) entry which is preliminary data.</text>
</comment>
<dbReference type="InterPro" id="IPR023214">
    <property type="entry name" value="HAD_sf"/>
</dbReference>
<dbReference type="InterPro" id="IPR036412">
    <property type="entry name" value="HAD-like_sf"/>
</dbReference>
<evidence type="ECO:0008006" key="3">
    <source>
        <dbReference type="Google" id="ProtNLM"/>
    </source>
</evidence>
<dbReference type="STRING" id="1193682.BJP25_19025"/>
<dbReference type="NCBIfam" id="TIGR01686">
    <property type="entry name" value="FkbH"/>
    <property type="match status" value="1"/>
</dbReference>
<dbReference type="SUPFAM" id="SSF56784">
    <property type="entry name" value="HAD-like"/>
    <property type="match status" value="1"/>
</dbReference>
<evidence type="ECO:0000313" key="2">
    <source>
        <dbReference type="Proteomes" id="UP000186040"/>
    </source>
</evidence>
<reference evidence="1 2" key="1">
    <citation type="submission" date="2016-10" db="EMBL/GenBank/DDBJ databases">
        <title>The Draft Genome Sequence of Actinokineospora bangkokensis 44EHWT reveals the biosynthetic pathway of antifungal compounds Thailandins with unusual extender unit butylmalonyl-CoA.</title>
        <authorList>
            <person name="Greule A."/>
            <person name="Intra B."/>
            <person name="Flemming S."/>
            <person name="Rommel M.G."/>
            <person name="Panbangred W."/>
            <person name="Bechthold A."/>
        </authorList>
    </citation>
    <scope>NUCLEOTIDE SEQUENCE [LARGE SCALE GENOMIC DNA]</scope>
    <source>
        <strain evidence="1 2">44EHW</strain>
    </source>
</reference>
<name>A0A1Q9LLX8_9PSEU</name>
<dbReference type="EMBL" id="MKQR01000013">
    <property type="protein sequence ID" value="OLR93046.1"/>
    <property type="molecule type" value="Genomic_DNA"/>
</dbReference>
<dbReference type="Gene3D" id="3.40.50.1000">
    <property type="entry name" value="HAD superfamily/HAD-like"/>
    <property type="match status" value="1"/>
</dbReference>
<gene>
    <name evidence="1" type="ORF">BJP25_19025</name>
</gene>
<keyword evidence="2" id="KW-1185">Reference proteome</keyword>
<organism evidence="1 2">
    <name type="scientific">Actinokineospora bangkokensis</name>
    <dbReference type="NCBI Taxonomy" id="1193682"/>
    <lineage>
        <taxon>Bacteria</taxon>
        <taxon>Bacillati</taxon>
        <taxon>Actinomycetota</taxon>
        <taxon>Actinomycetes</taxon>
        <taxon>Pseudonocardiales</taxon>
        <taxon>Pseudonocardiaceae</taxon>
        <taxon>Actinokineospora</taxon>
    </lineage>
</organism>
<evidence type="ECO:0000313" key="1">
    <source>
        <dbReference type="EMBL" id="OLR93046.1"/>
    </source>
</evidence>
<dbReference type="InterPro" id="IPR016181">
    <property type="entry name" value="Acyl_CoA_acyltransferase"/>
</dbReference>
<sequence>MSTVPATDKPVKCVVWDLDNTLWDGVLLEDAAVTPRADVLAAIRELDRRGVLHSVASRNDRATALAKLTELGIAELFLFPQVHWGSKAESVRAIAAALNLGLDAFAFVDDQPFEREEVAAGVPGVRCYDALDAAGLPDLPAFTPAFVTDESRQRREMYRAGIERDQAAEDFAGTSEEFLATLDMVFTISEATTDDLKRAEELTVRTHQLNTTGRTFSYAELDRLRRSADHLLLVAGLTDKYGSYGTIGLALVERGAEVWTLKLLLMSCRVMSRGVGTVLMGEVQRLAAAAGVRLHADFVETDRNRMMYVTYRMGGFREVSRDGAEVVFEAPAGEVPPVPAHLVLRGLAPVPAGVG</sequence>
<proteinExistence type="predicted"/>
<dbReference type="SUPFAM" id="SSF55729">
    <property type="entry name" value="Acyl-CoA N-acyltransferases (Nat)"/>
    <property type="match status" value="1"/>
</dbReference>